<dbReference type="InterPro" id="IPR007817">
    <property type="entry name" value="Isocyanide_synthase_DIT1"/>
</dbReference>
<protein>
    <submittedName>
        <fullName evidence="1">Pyoverdine dityrosine biosynthesis protein</fullName>
    </submittedName>
</protein>
<evidence type="ECO:0000313" key="1">
    <source>
        <dbReference type="EMBL" id="RAR10009.1"/>
    </source>
</evidence>
<dbReference type="PANTHER" id="PTHR37285:SF5">
    <property type="entry name" value="SPORE WALL MATURATION PROTEIN DIT1"/>
    <property type="match status" value="1"/>
</dbReference>
<dbReference type="EMBL" id="QGDH01000069">
    <property type="protein sequence ID" value="RAR10009.1"/>
    <property type="molecule type" value="Genomic_DNA"/>
</dbReference>
<dbReference type="PANTHER" id="PTHR37285">
    <property type="entry name" value="SPORE WALL MATURATION PROTEIN DIT1"/>
    <property type="match status" value="1"/>
</dbReference>
<dbReference type="STRING" id="183478.A0A364N273"/>
<dbReference type="Proteomes" id="UP000249619">
    <property type="component" value="Unassembled WGS sequence"/>
</dbReference>
<comment type="caution">
    <text evidence="1">The sequence shown here is derived from an EMBL/GenBank/DDBJ whole genome shotgun (WGS) entry which is preliminary data.</text>
</comment>
<sequence>MAPLNKSINIYHCIQGLYWRNTAGELLAVEGNNSKLFPEIWTQLRDIVCGTDNSWTKLELPSGKAIKSLQITADIPALLNIRSHFPPSYSGEELSTQVSEVEHDNGLFLGMLTSRPKGVKADGFGTWAERFILLETEFQPFAHISKSTTPWATKHLETCSKIADIFERRLKNISKDDQWHICGKEVFLNRVYGYVDKNLPIQLALPAFPCKSPNPNKVGGISPDLAEHIAIDVLHEFVKEVNTVYEPGATMWIINDGHVFSDCIGVDDEMIDTYDACMAAIYKERYPENVGPIPAIKFKGLKNIFAAESDGFQGLQKLLLNSHQMPHPVKTKLTGEAELCRKLMLGIGGPDRAHIRQLIEQQEPDALGLYRGQTRFMLEDLADIPSVKSLSGKQKKKTAALVAEEMMSRNQAYSNLTELLLPNYVRLSIHAHNNAGPKFAIRLLPANIVRAIDSLETRLEPNPVYEYQLPTPWHNCMIKVEGDDFMYLAKAQVARKALESPDFDGSWVDGPDGSYFSLKRRLTTRANVASPPKLLIPEATPTKKTSVCDQGKQSTIVLVTPITEKKRPVMICSPVVGKNSPIVVTSPTDDGQRPIVICSPGKQSMFSPITNKMRSPVGSPIVRRRTSVVACDPTAAKGAAVTESPMDIGALVRQDTHFVKSNERNRLRRLIPIISMLRSIRSQA</sequence>
<name>A0A364N273_STELY</name>
<reference evidence="2" key="1">
    <citation type="submission" date="2018-05" db="EMBL/GenBank/DDBJ databases">
        <title>Draft genome sequence of Stemphylium lycopersici strain CIDEFI 213.</title>
        <authorList>
            <person name="Medina R."/>
            <person name="Franco M.E.E."/>
            <person name="Lucentini C.G."/>
            <person name="Saparrat M.C.N."/>
            <person name="Balatti P.A."/>
        </authorList>
    </citation>
    <scope>NUCLEOTIDE SEQUENCE [LARGE SCALE GENOMIC DNA]</scope>
    <source>
        <strain evidence="2">CIDEFI 213</strain>
    </source>
</reference>
<organism evidence="1 2">
    <name type="scientific">Stemphylium lycopersici</name>
    <name type="common">Tomato gray leaf spot disease fungus</name>
    <name type="synonym">Thyrospora lycopersici</name>
    <dbReference type="NCBI Taxonomy" id="183478"/>
    <lineage>
        <taxon>Eukaryota</taxon>
        <taxon>Fungi</taxon>
        <taxon>Dikarya</taxon>
        <taxon>Ascomycota</taxon>
        <taxon>Pezizomycotina</taxon>
        <taxon>Dothideomycetes</taxon>
        <taxon>Pleosporomycetidae</taxon>
        <taxon>Pleosporales</taxon>
        <taxon>Pleosporineae</taxon>
        <taxon>Pleosporaceae</taxon>
        <taxon>Stemphylium</taxon>
    </lineage>
</organism>
<accession>A0A364N273</accession>
<keyword evidence="2" id="KW-1185">Reference proteome</keyword>
<evidence type="ECO:0000313" key="2">
    <source>
        <dbReference type="Proteomes" id="UP000249619"/>
    </source>
</evidence>
<dbReference type="AlphaFoldDB" id="A0A364N273"/>
<proteinExistence type="predicted"/>
<dbReference type="Pfam" id="PF05141">
    <property type="entry name" value="DIT1_PvcA"/>
    <property type="match status" value="1"/>
</dbReference>
<gene>
    <name evidence="1" type="ORF">DDE83_005224</name>
</gene>